<keyword evidence="12 14" id="KW-0472">Membrane</keyword>
<dbReference type="InterPro" id="IPR001841">
    <property type="entry name" value="Znf_RING"/>
</dbReference>
<feature type="domain" description="RING-type" evidence="15">
    <location>
        <begin position="95"/>
        <end position="137"/>
    </location>
</feature>
<protein>
    <recommendedName>
        <fullName evidence="4">RING-type E3 ubiquitin transferase</fullName>
        <ecNumber evidence="4">2.3.2.27</ecNumber>
    </recommendedName>
</protein>
<evidence type="ECO:0000313" key="17">
    <source>
        <dbReference type="Proteomes" id="UP000324705"/>
    </source>
</evidence>
<comment type="pathway">
    <text evidence="3">Protein modification; protein ubiquitination.</text>
</comment>
<dbReference type="InterPro" id="IPR013083">
    <property type="entry name" value="Znf_RING/FYVE/PHD"/>
</dbReference>
<keyword evidence="8 13" id="KW-0863">Zinc-finger</keyword>
<dbReference type="GO" id="GO:0061630">
    <property type="term" value="F:ubiquitin protein ligase activity"/>
    <property type="evidence" value="ECO:0007669"/>
    <property type="project" value="UniProtKB-EC"/>
</dbReference>
<evidence type="ECO:0000256" key="8">
    <source>
        <dbReference type="ARBA" id="ARBA00022771"/>
    </source>
</evidence>
<evidence type="ECO:0000259" key="15">
    <source>
        <dbReference type="PROSITE" id="PS50089"/>
    </source>
</evidence>
<evidence type="ECO:0000256" key="11">
    <source>
        <dbReference type="ARBA" id="ARBA00022989"/>
    </source>
</evidence>
<dbReference type="EC" id="2.3.2.27" evidence="4"/>
<dbReference type="Proteomes" id="UP000324705">
    <property type="component" value="Chromosome 3B"/>
</dbReference>
<dbReference type="EMBL" id="LT934116">
    <property type="protein sequence ID" value="VAH71114.1"/>
    <property type="molecule type" value="Genomic_DNA"/>
</dbReference>
<gene>
    <name evidence="16" type="ORF">TRITD_3Bv1G005950</name>
</gene>
<dbReference type="GO" id="GO:0016567">
    <property type="term" value="P:protein ubiquitination"/>
    <property type="evidence" value="ECO:0007669"/>
    <property type="project" value="InterPro"/>
</dbReference>
<comment type="catalytic activity">
    <reaction evidence="1">
        <text>S-ubiquitinyl-[E2 ubiquitin-conjugating enzyme]-L-cysteine + [acceptor protein]-L-lysine = [E2 ubiquitin-conjugating enzyme]-L-cysteine + N(6)-ubiquitinyl-[acceptor protein]-L-lysine.</text>
        <dbReference type="EC" id="2.3.2.27"/>
    </reaction>
</comment>
<comment type="subcellular location">
    <subcellularLocation>
        <location evidence="2">Membrane</location>
        <topology evidence="2">Single-pass membrane protein</topology>
    </subcellularLocation>
</comment>
<name>A0A9R1Q5C8_TRITD</name>
<evidence type="ECO:0000256" key="14">
    <source>
        <dbReference type="SAM" id="Phobius"/>
    </source>
</evidence>
<evidence type="ECO:0000256" key="12">
    <source>
        <dbReference type="ARBA" id="ARBA00023136"/>
    </source>
</evidence>
<keyword evidence="17" id="KW-1185">Reference proteome</keyword>
<dbReference type="PANTHER" id="PTHR46913:SF1">
    <property type="entry name" value="RING-H2 FINGER PROTEIN ATL16"/>
    <property type="match status" value="1"/>
</dbReference>
<evidence type="ECO:0000256" key="4">
    <source>
        <dbReference type="ARBA" id="ARBA00012483"/>
    </source>
</evidence>
<dbReference type="Gramene" id="TRITD3Bv1G005950.2">
    <property type="protein sequence ID" value="TRITD3Bv1G005950.2"/>
    <property type="gene ID" value="TRITD3Bv1G005950"/>
</dbReference>
<evidence type="ECO:0000256" key="7">
    <source>
        <dbReference type="ARBA" id="ARBA00022723"/>
    </source>
</evidence>
<dbReference type="Pfam" id="PF13639">
    <property type="entry name" value="zf-RING_2"/>
    <property type="match status" value="1"/>
</dbReference>
<dbReference type="GO" id="GO:0008270">
    <property type="term" value="F:zinc ion binding"/>
    <property type="evidence" value="ECO:0007669"/>
    <property type="project" value="UniProtKB-KW"/>
</dbReference>
<evidence type="ECO:0000256" key="3">
    <source>
        <dbReference type="ARBA" id="ARBA00004906"/>
    </source>
</evidence>
<evidence type="ECO:0000256" key="13">
    <source>
        <dbReference type="PROSITE-ProRule" id="PRU00175"/>
    </source>
</evidence>
<dbReference type="Gene3D" id="3.30.40.10">
    <property type="entry name" value="Zinc/RING finger domain, C3HC4 (zinc finger)"/>
    <property type="match status" value="1"/>
</dbReference>
<keyword evidence="5" id="KW-0808">Transferase</keyword>
<dbReference type="InterPro" id="IPR044600">
    <property type="entry name" value="ATL1/ATL16-like"/>
</dbReference>
<evidence type="ECO:0000256" key="6">
    <source>
        <dbReference type="ARBA" id="ARBA00022692"/>
    </source>
</evidence>
<dbReference type="PANTHER" id="PTHR46913">
    <property type="entry name" value="RING-H2 FINGER PROTEIN ATL16"/>
    <property type="match status" value="1"/>
</dbReference>
<dbReference type="PROSITE" id="PS50089">
    <property type="entry name" value="ZF_RING_2"/>
    <property type="match status" value="1"/>
</dbReference>
<evidence type="ECO:0000256" key="10">
    <source>
        <dbReference type="ARBA" id="ARBA00022833"/>
    </source>
</evidence>
<dbReference type="SUPFAM" id="SSF57850">
    <property type="entry name" value="RING/U-box"/>
    <property type="match status" value="1"/>
</dbReference>
<dbReference type="AlphaFoldDB" id="A0A9R1Q5C8"/>
<keyword evidence="6 14" id="KW-0812">Transmembrane</keyword>
<evidence type="ECO:0000256" key="5">
    <source>
        <dbReference type="ARBA" id="ARBA00022679"/>
    </source>
</evidence>
<sequence length="261" mass="26722">MDSSASRWAAPAVSAAGVLASAIIFLLCMTFALALIFLHHRYFSTGVAPSGRRRRARARSARTAGPPARGVDPELLRSLPVTVYRAAGDVGLVDCAVCLAGLEDGEEARFLPGCGHGFHAGCVDRWLAAHTTCPLCRVTIAGRPEASTSTSLPHVPSEPANYAASLPLPASVLLGVSDQATLGAVTVATDGVLVIDVPEPRMVAATTPRDASKSPGVAGLRSVKRLWSFGRQGPSGSTTPCAGGSATADVERGIGIACATP</sequence>
<evidence type="ECO:0000256" key="9">
    <source>
        <dbReference type="ARBA" id="ARBA00022786"/>
    </source>
</evidence>
<keyword evidence="11 14" id="KW-1133">Transmembrane helix</keyword>
<keyword evidence="7" id="KW-0479">Metal-binding</keyword>
<dbReference type="CDD" id="cd16461">
    <property type="entry name" value="RING-H2_EL5-like"/>
    <property type="match status" value="1"/>
</dbReference>
<organism evidence="16 17">
    <name type="scientific">Triticum turgidum subsp. durum</name>
    <name type="common">Durum wheat</name>
    <name type="synonym">Triticum durum</name>
    <dbReference type="NCBI Taxonomy" id="4567"/>
    <lineage>
        <taxon>Eukaryota</taxon>
        <taxon>Viridiplantae</taxon>
        <taxon>Streptophyta</taxon>
        <taxon>Embryophyta</taxon>
        <taxon>Tracheophyta</taxon>
        <taxon>Spermatophyta</taxon>
        <taxon>Magnoliopsida</taxon>
        <taxon>Liliopsida</taxon>
        <taxon>Poales</taxon>
        <taxon>Poaceae</taxon>
        <taxon>BOP clade</taxon>
        <taxon>Pooideae</taxon>
        <taxon>Triticodae</taxon>
        <taxon>Triticeae</taxon>
        <taxon>Triticinae</taxon>
        <taxon>Triticum</taxon>
    </lineage>
</organism>
<keyword evidence="9" id="KW-0833">Ubl conjugation pathway</keyword>
<feature type="transmembrane region" description="Helical" evidence="14">
    <location>
        <begin position="12"/>
        <end position="38"/>
    </location>
</feature>
<evidence type="ECO:0000313" key="16">
    <source>
        <dbReference type="EMBL" id="VAH71114.1"/>
    </source>
</evidence>
<dbReference type="GO" id="GO:0016020">
    <property type="term" value="C:membrane"/>
    <property type="evidence" value="ECO:0007669"/>
    <property type="project" value="UniProtKB-SubCell"/>
</dbReference>
<accession>A0A9R1Q5C8</accession>
<evidence type="ECO:0000256" key="2">
    <source>
        <dbReference type="ARBA" id="ARBA00004167"/>
    </source>
</evidence>
<proteinExistence type="predicted"/>
<dbReference type="SMART" id="SM00184">
    <property type="entry name" value="RING"/>
    <property type="match status" value="1"/>
</dbReference>
<dbReference type="OMA" id="RISITCA"/>
<keyword evidence="10" id="KW-0862">Zinc</keyword>
<evidence type="ECO:0000256" key="1">
    <source>
        <dbReference type="ARBA" id="ARBA00000900"/>
    </source>
</evidence>
<reference evidence="16 17" key="1">
    <citation type="submission" date="2017-09" db="EMBL/GenBank/DDBJ databases">
        <authorList>
            <consortium name="International Durum Wheat Genome Sequencing Consortium (IDWGSC)"/>
            <person name="Milanesi L."/>
        </authorList>
    </citation>
    <scope>NUCLEOTIDE SEQUENCE [LARGE SCALE GENOMIC DNA]</scope>
    <source>
        <strain evidence="17">cv. Svevo</strain>
    </source>
</reference>